<keyword evidence="1" id="KW-1133">Transmembrane helix</keyword>
<comment type="caution">
    <text evidence="2">The sequence shown here is derived from an EMBL/GenBank/DDBJ whole genome shotgun (WGS) entry which is preliminary data.</text>
</comment>
<feature type="transmembrane region" description="Helical" evidence="1">
    <location>
        <begin position="42"/>
        <end position="62"/>
    </location>
</feature>
<dbReference type="AlphaFoldDB" id="A0A7X5UMH3"/>
<keyword evidence="1" id="KW-0812">Transmembrane</keyword>
<feature type="transmembrane region" description="Helical" evidence="1">
    <location>
        <begin position="102"/>
        <end position="126"/>
    </location>
</feature>
<feature type="transmembrane region" description="Helical" evidence="1">
    <location>
        <begin position="12"/>
        <end position="30"/>
    </location>
</feature>
<feature type="transmembrane region" description="Helical" evidence="1">
    <location>
        <begin position="69"/>
        <end position="90"/>
    </location>
</feature>
<sequence length="134" mass="13552">MRETSRSTAATLPWGLIAILSAIGLVRPLLSMFGVLDALGKPWSPVAVTAVLAVVWVAAVVATRVSEPVATLALAGVGYGVLALLLNIVGAATTDAEMAPPIGLAAMIVGNGVYGAVLGLVALGLLRLRERARG</sequence>
<evidence type="ECO:0000313" key="2">
    <source>
        <dbReference type="EMBL" id="NIJ10402.1"/>
    </source>
</evidence>
<gene>
    <name evidence="2" type="ORF">FHU38_000746</name>
</gene>
<proteinExistence type="predicted"/>
<name>A0A7X5UMH3_9PSEU</name>
<evidence type="ECO:0000313" key="3">
    <source>
        <dbReference type="Proteomes" id="UP000545493"/>
    </source>
</evidence>
<keyword evidence="3" id="KW-1185">Reference proteome</keyword>
<dbReference type="EMBL" id="JAAOYM010000001">
    <property type="protein sequence ID" value="NIJ10402.1"/>
    <property type="molecule type" value="Genomic_DNA"/>
</dbReference>
<dbReference type="RefSeq" id="WP_167166488.1">
    <property type="nucleotide sequence ID" value="NZ_JAAOYM010000001.1"/>
</dbReference>
<dbReference type="Proteomes" id="UP000545493">
    <property type="component" value="Unassembled WGS sequence"/>
</dbReference>
<keyword evidence="1" id="KW-0472">Membrane</keyword>
<evidence type="ECO:0000256" key="1">
    <source>
        <dbReference type="SAM" id="Phobius"/>
    </source>
</evidence>
<organism evidence="2 3">
    <name type="scientific">Saccharomonospora amisosensis</name>
    <dbReference type="NCBI Taxonomy" id="1128677"/>
    <lineage>
        <taxon>Bacteria</taxon>
        <taxon>Bacillati</taxon>
        <taxon>Actinomycetota</taxon>
        <taxon>Actinomycetes</taxon>
        <taxon>Pseudonocardiales</taxon>
        <taxon>Pseudonocardiaceae</taxon>
        <taxon>Saccharomonospora</taxon>
    </lineage>
</organism>
<protein>
    <submittedName>
        <fullName evidence="2">Uncharacterized protein</fullName>
    </submittedName>
</protein>
<accession>A0A7X5UMH3</accession>
<reference evidence="2 3" key="1">
    <citation type="submission" date="2020-03" db="EMBL/GenBank/DDBJ databases">
        <title>Sequencing the genomes of 1000 actinobacteria strains.</title>
        <authorList>
            <person name="Klenk H.-P."/>
        </authorList>
    </citation>
    <scope>NUCLEOTIDE SEQUENCE [LARGE SCALE GENOMIC DNA]</scope>
    <source>
        <strain evidence="2 3">DSM 45685</strain>
    </source>
</reference>